<feature type="compositionally biased region" description="Basic and acidic residues" evidence="1">
    <location>
        <begin position="70"/>
        <end position="86"/>
    </location>
</feature>
<protein>
    <recommendedName>
        <fullName evidence="6">Low-temperature-induced 65 kDa protein</fullName>
    </recommendedName>
</protein>
<evidence type="ECO:0008006" key="6">
    <source>
        <dbReference type="Google" id="ProtNLM"/>
    </source>
</evidence>
<feature type="domain" description="LTI65/LTI78 NYQTKV repeat" evidence="3">
    <location>
        <begin position="15"/>
        <end position="74"/>
    </location>
</feature>
<dbReference type="Pfam" id="PF23402">
    <property type="entry name" value="LTI65_LTI78_NYQTKV"/>
    <property type="match status" value="1"/>
</dbReference>
<dbReference type="EMBL" id="JABTTQ020002838">
    <property type="protein sequence ID" value="KAK6121795.1"/>
    <property type="molecule type" value="Genomic_DNA"/>
</dbReference>
<accession>A0ABR0UHY9</accession>
<keyword evidence="5" id="KW-1185">Reference proteome</keyword>
<dbReference type="Proteomes" id="UP001318860">
    <property type="component" value="Unassembled WGS sequence"/>
</dbReference>
<feature type="compositionally biased region" description="Polar residues" evidence="1">
    <location>
        <begin position="87"/>
        <end position="111"/>
    </location>
</feature>
<feature type="compositionally biased region" description="Polar residues" evidence="1">
    <location>
        <begin position="153"/>
        <end position="163"/>
    </location>
</feature>
<dbReference type="PANTHER" id="PTHR33836:SF1">
    <property type="entry name" value="LOW-TEMPERATURE-INDUCED 65 KDA PROTEIN-RELATED"/>
    <property type="match status" value="1"/>
</dbReference>
<proteinExistence type="predicted"/>
<feature type="region of interest" description="Disordered" evidence="1">
    <location>
        <begin position="307"/>
        <end position="336"/>
    </location>
</feature>
<dbReference type="InterPro" id="IPR012418">
    <property type="entry name" value="CAP160"/>
</dbReference>
<dbReference type="Pfam" id="PF23399">
    <property type="entry name" value="LTI65_PGEED"/>
    <property type="match status" value="1"/>
</dbReference>
<dbReference type="InterPro" id="IPR057059">
    <property type="entry name" value="LTI65/LTI78_PGEED"/>
</dbReference>
<evidence type="ECO:0000313" key="5">
    <source>
        <dbReference type="Proteomes" id="UP001318860"/>
    </source>
</evidence>
<feature type="region of interest" description="Disordered" evidence="1">
    <location>
        <begin position="1"/>
        <end position="119"/>
    </location>
</feature>
<evidence type="ECO:0000259" key="3">
    <source>
        <dbReference type="Pfam" id="PF23402"/>
    </source>
</evidence>
<evidence type="ECO:0000259" key="2">
    <source>
        <dbReference type="Pfam" id="PF23399"/>
    </source>
</evidence>
<feature type="compositionally biased region" description="Polar residues" evidence="1">
    <location>
        <begin position="31"/>
        <end position="45"/>
    </location>
</feature>
<dbReference type="PANTHER" id="PTHR33836">
    <property type="entry name" value="LOW-TEMPERATURE-INDUCED 65 KDA PROTEIN-RELATED"/>
    <property type="match status" value="1"/>
</dbReference>
<name>A0ABR0UHY9_REHGL</name>
<feature type="domain" description="LTI65/LTI78 PGEED repeat" evidence="2">
    <location>
        <begin position="197"/>
        <end position="221"/>
    </location>
</feature>
<comment type="caution">
    <text evidence="4">The sequence shown here is derived from an EMBL/GenBank/DDBJ whole genome shotgun (WGS) entry which is preliminary data.</text>
</comment>
<feature type="region of interest" description="Disordered" evidence="1">
    <location>
        <begin position="254"/>
        <end position="274"/>
    </location>
</feature>
<gene>
    <name evidence="4" type="ORF">DH2020_044475</name>
</gene>
<evidence type="ECO:0000313" key="4">
    <source>
        <dbReference type="EMBL" id="KAK6121795.1"/>
    </source>
</evidence>
<reference evidence="4 5" key="1">
    <citation type="journal article" date="2021" name="Comput. Struct. Biotechnol. J.">
        <title>De novo genome assembly of the potent medicinal plant Rehmannia glutinosa using nanopore technology.</title>
        <authorList>
            <person name="Ma L."/>
            <person name="Dong C."/>
            <person name="Song C."/>
            <person name="Wang X."/>
            <person name="Zheng X."/>
            <person name="Niu Y."/>
            <person name="Chen S."/>
            <person name="Feng W."/>
        </authorList>
    </citation>
    <scope>NUCLEOTIDE SEQUENCE [LARGE SCALE GENOMIC DNA]</scope>
    <source>
        <strain evidence="4">DH-2019</strain>
    </source>
</reference>
<dbReference type="InterPro" id="IPR057058">
    <property type="entry name" value="LTI65_LTI78_NYQTKV"/>
</dbReference>
<feature type="region of interest" description="Disordered" evidence="1">
    <location>
        <begin position="139"/>
        <end position="163"/>
    </location>
</feature>
<dbReference type="InterPro" id="IPR037491">
    <property type="entry name" value="LTI78/LTI65"/>
</dbReference>
<dbReference type="Pfam" id="PF07918">
    <property type="entry name" value="CAP160"/>
    <property type="match status" value="1"/>
</dbReference>
<evidence type="ECO:0000256" key="1">
    <source>
        <dbReference type="SAM" id="MobiDB-lite"/>
    </source>
</evidence>
<feature type="compositionally biased region" description="Basic and acidic residues" evidence="1">
    <location>
        <begin position="1"/>
        <end position="16"/>
    </location>
</feature>
<feature type="compositionally biased region" description="Polar residues" evidence="1">
    <location>
        <begin position="310"/>
        <end position="322"/>
    </location>
</feature>
<sequence>MEARKPDKLSVEEPKIRIGPPVGLEEDPHSPKNSPAQIPPSNYQSKVADPTGAGGKEAEVAPLISQFDNLKFHHDSPSKSQLEQKSEQTPIKNPLGTQENPESNPETQDPAQDTLAGKISSATSAVATTAISAKNAVASKLGYGGGPQEQGDQEYSSNRSASEVASECAGKVYEKVAGAGGAVMSKVGGGGGGEMTAKGYLAEKFRPGDEDKALSEVITDAFHRKEAAATATATAVEKPGGKVMESEEVAARLGTAAGKKREGEDALAAGAESSGEGVVERVKDAFGSWLGKSAGVQTAAQDSIGGSYGATHSTGRPCSMSTPVLHPHLKSISFGP</sequence>
<organism evidence="4 5">
    <name type="scientific">Rehmannia glutinosa</name>
    <name type="common">Chinese foxglove</name>
    <dbReference type="NCBI Taxonomy" id="99300"/>
    <lineage>
        <taxon>Eukaryota</taxon>
        <taxon>Viridiplantae</taxon>
        <taxon>Streptophyta</taxon>
        <taxon>Embryophyta</taxon>
        <taxon>Tracheophyta</taxon>
        <taxon>Spermatophyta</taxon>
        <taxon>Magnoliopsida</taxon>
        <taxon>eudicotyledons</taxon>
        <taxon>Gunneridae</taxon>
        <taxon>Pentapetalae</taxon>
        <taxon>asterids</taxon>
        <taxon>lamiids</taxon>
        <taxon>Lamiales</taxon>
        <taxon>Orobanchaceae</taxon>
        <taxon>Rehmannieae</taxon>
        <taxon>Rehmannia</taxon>
    </lineage>
</organism>